<dbReference type="GO" id="GO:0030089">
    <property type="term" value="C:phycobilisome"/>
    <property type="evidence" value="ECO:0007669"/>
    <property type="project" value="UniProtKB-KW"/>
</dbReference>
<dbReference type="Pfam" id="PF13646">
    <property type="entry name" value="HEAT_2"/>
    <property type="match status" value="2"/>
</dbReference>
<dbReference type="CDD" id="cd00009">
    <property type="entry name" value="AAA"/>
    <property type="match status" value="1"/>
</dbReference>
<dbReference type="STRING" id="497965.Cyan7822_3194"/>
<dbReference type="AlphaFoldDB" id="E0UBT2"/>
<evidence type="ECO:0000256" key="2">
    <source>
        <dbReference type="ARBA" id="ARBA00022738"/>
    </source>
</evidence>
<dbReference type="Pfam" id="PF05729">
    <property type="entry name" value="NACHT"/>
    <property type="match status" value="1"/>
</dbReference>
<dbReference type="InterPro" id="IPR004155">
    <property type="entry name" value="PBS_lyase_HEAT"/>
</dbReference>
<reference evidence="5" key="1">
    <citation type="journal article" date="2011" name="MBio">
        <title>Novel metabolic attributes of the genus Cyanothece, comprising a group of unicellular nitrogen-fixing Cyanobacteria.</title>
        <authorList>
            <person name="Bandyopadhyay A."/>
            <person name="Elvitigala T."/>
            <person name="Welsh E."/>
            <person name="Stockel J."/>
            <person name="Liberton M."/>
            <person name="Min H."/>
            <person name="Sherman L.A."/>
            <person name="Pakrasi H.B."/>
        </authorList>
    </citation>
    <scope>NUCLEOTIDE SEQUENCE [LARGE SCALE GENOMIC DNA]</scope>
    <source>
        <strain evidence="5">PCC 7822</strain>
    </source>
</reference>
<dbReference type="InterPro" id="IPR007111">
    <property type="entry name" value="NACHT_NTPase"/>
</dbReference>
<dbReference type="SUPFAM" id="SSF48371">
    <property type="entry name" value="ARM repeat"/>
    <property type="match status" value="1"/>
</dbReference>
<dbReference type="SMART" id="SM00567">
    <property type="entry name" value="EZ_HEAT"/>
    <property type="match status" value="8"/>
</dbReference>
<organism evidence="4 5">
    <name type="scientific">Gloeothece verrucosa (strain PCC 7822)</name>
    <name type="common">Cyanothece sp. (strain PCC 7822)</name>
    <dbReference type="NCBI Taxonomy" id="497965"/>
    <lineage>
        <taxon>Bacteria</taxon>
        <taxon>Bacillati</taxon>
        <taxon>Cyanobacteriota</taxon>
        <taxon>Cyanophyceae</taxon>
        <taxon>Oscillatoriophycideae</taxon>
        <taxon>Chroococcales</taxon>
        <taxon>Aphanothecaceae</taxon>
        <taxon>Gloeothece</taxon>
        <taxon>Gloeothece verrucosa</taxon>
    </lineage>
</organism>
<dbReference type="EMBL" id="CP002198">
    <property type="protein sequence ID" value="ADN15147.1"/>
    <property type="molecule type" value="Genomic_DNA"/>
</dbReference>
<dbReference type="RefSeq" id="WP_013323240.1">
    <property type="nucleotide sequence ID" value="NC_014501.1"/>
</dbReference>
<evidence type="ECO:0000259" key="3">
    <source>
        <dbReference type="PROSITE" id="PS50837"/>
    </source>
</evidence>
<keyword evidence="1" id="KW-0042">Antenna complex</keyword>
<dbReference type="Proteomes" id="UP000008206">
    <property type="component" value="Chromosome"/>
</dbReference>
<feature type="domain" description="NACHT" evidence="3">
    <location>
        <begin position="84"/>
        <end position="208"/>
    </location>
</feature>
<keyword evidence="5" id="KW-1185">Reference proteome</keyword>
<dbReference type="OrthoDB" id="134770at2"/>
<sequence>MAIYLSTSPTKTKKTQKKNYRKRFELNIYVPLGLVERKQQQRRKKQEDPDREKVYQLEETVITKEYQHETFLTEIIGGTGQENKHIAITGEPGAGKTTLLYKIAAWIEEHQKGLPILISLAALEKQSLEDYLLNNWLKKAEEFISEEQRQDKTALQEALKKRFREGGVWLLLDGLDEMAVNSSGGVLTTIQQYLEDWINRARIILTSRLNVWDEQKSNPLSDFKTFRTLQFTDEQVTEFIEDWFENDLSPNPSPARRGELDNIVFQLQDKLKEPQYQSIQELIHNPLRLAMLCEVWSNNPGQLPDTKAQLYELYVRDYYREWKPEQHQISREKQQLLNRKLGELALQQLDSEVRFRILESRAYNVMGEELFKLACRVGWLNIVDREAATDEPVYAFYHPSFQEYFAATVIDDWDYFLTRKHKNKPAKGKLYRIFEAKWKEPFLLWLGRGDVKKEEKEAFINKLVTFNDGCGKWENKGMYDYRAYLLAAMGVREFKNCSQTKEIVTQIINWTFSNSPIKDLANATLVETERETAISAWEALIQTSQYEWTRAYAALGLGNIAPGNEKAISALVALISTSQDELTRAYAVESLGKIAPGNEKAISALEALISTSQDESTRRDAAESLGEIAPGNEKAISALEALISTSQDESTRRDAAESLGEIAPGNEKAISALEALISTSQDESTRRDAAESLGEIAPGNEKAISALEALISTSQDESTRRDAAESLGEIAPGNEKAISALEALISTSQDESTRRDAAESLGEIAPGNEKAISALEALISTSQDEWTRRDAAESLGKIAPGNEKAISALEALISTSQDEWTRRNAAESLKQILTKSEMAKAVTKLKNKPLEITWQLLRNFSFNKEAYEIFSHCAQTLPYPEFYQAWHKPRNPWIKPLIIILLSGSVAGTLIYTQSQTSHPPAPPIPQPEINSK</sequence>
<evidence type="ECO:0000256" key="1">
    <source>
        <dbReference type="ARBA" id="ARBA00022549"/>
    </source>
</evidence>
<dbReference type="eggNOG" id="COG1413">
    <property type="taxonomic scope" value="Bacteria"/>
</dbReference>
<dbReference type="eggNOG" id="COG5635">
    <property type="taxonomic scope" value="Bacteria"/>
</dbReference>
<evidence type="ECO:0000313" key="4">
    <source>
        <dbReference type="EMBL" id="ADN15147.1"/>
    </source>
</evidence>
<dbReference type="Gene3D" id="1.25.10.10">
    <property type="entry name" value="Leucine-rich Repeat Variant"/>
    <property type="match status" value="3"/>
</dbReference>
<dbReference type="SMART" id="SM00382">
    <property type="entry name" value="AAA"/>
    <property type="match status" value="1"/>
</dbReference>
<dbReference type="InterPro" id="IPR016024">
    <property type="entry name" value="ARM-type_fold"/>
</dbReference>
<dbReference type="SUPFAM" id="SSF52540">
    <property type="entry name" value="P-loop containing nucleoside triphosphate hydrolases"/>
    <property type="match status" value="1"/>
</dbReference>
<protein>
    <submittedName>
        <fullName evidence="4">Putative signal transduction protein with Nacht domain</fullName>
    </submittedName>
</protein>
<name>E0UBT2_GLOV7</name>
<dbReference type="Gene3D" id="3.40.50.300">
    <property type="entry name" value="P-loop containing nucleotide triphosphate hydrolases"/>
    <property type="match status" value="1"/>
</dbReference>
<dbReference type="Pfam" id="PF22730">
    <property type="entry name" value="NCC-H"/>
    <property type="match status" value="1"/>
</dbReference>
<proteinExistence type="predicted"/>
<gene>
    <name evidence="4" type="ordered locus">Cyan7822_3194</name>
</gene>
<dbReference type="InterPro" id="IPR003593">
    <property type="entry name" value="AAA+_ATPase"/>
</dbReference>
<accession>E0UBT2</accession>
<dbReference type="InterPro" id="IPR054570">
    <property type="entry name" value="NCC-H_dom"/>
</dbReference>
<dbReference type="HOGENOM" id="CLU_009565_0_0_3"/>
<evidence type="ECO:0000313" key="5">
    <source>
        <dbReference type="Proteomes" id="UP000008206"/>
    </source>
</evidence>
<dbReference type="PROSITE" id="PS50837">
    <property type="entry name" value="NACHT"/>
    <property type="match status" value="1"/>
</dbReference>
<dbReference type="KEGG" id="cyj:Cyan7822_3194"/>
<dbReference type="InterPro" id="IPR027417">
    <property type="entry name" value="P-loop_NTPase"/>
</dbReference>
<dbReference type="PANTHER" id="PTHR46844:SF1">
    <property type="entry name" value="SLR5058 PROTEIN"/>
    <property type="match status" value="1"/>
</dbReference>
<keyword evidence="2" id="KW-0605">Phycobilisome</keyword>
<dbReference type="InterPro" id="IPR011989">
    <property type="entry name" value="ARM-like"/>
</dbReference>
<dbReference type="PANTHER" id="PTHR46844">
    <property type="entry name" value="SLR5058 PROTEIN"/>
    <property type="match status" value="1"/>
</dbReference>